<dbReference type="Proteomes" id="UP000541558">
    <property type="component" value="Unassembled WGS sequence"/>
</dbReference>
<evidence type="ECO:0000256" key="1">
    <source>
        <dbReference type="ARBA" id="ARBA00007623"/>
    </source>
</evidence>
<accession>A0A8H5BUT7</accession>
<keyword evidence="2 6" id="KW-0645">Protease</keyword>
<organism evidence="9 10">
    <name type="scientific">Ephemerocybe angulata</name>
    <dbReference type="NCBI Taxonomy" id="980116"/>
    <lineage>
        <taxon>Eukaryota</taxon>
        <taxon>Fungi</taxon>
        <taxon>Dikarya</taxon>
        <taxon>Basidiomycota</taxon>
        <taxon>Agaricomycotina</taxon>
        <taxon>Agaricomycetes</taxon>
        <taxon>Agaricomycetidae</taxon>
        <taxon>Agaricales</taxon>
        <taxon>Agaricineae</taxon>
        <taxon>Psathyrellaceae</taxon>
        <taxon>Ephemerocybe</taxon>
    </lineage>
</organism>
<proteinExistence type="inferred from homology"/>
<dbReference type="SMART" id="SM00230">
    <property type="entry name" value="CysPc"/>
    <property type="match status" value="1"/>
</dbReference>
<reference evidence="9 10" key="1">
    <citation type="journal article" date="2020" name="ISME J.">
        <title>Uncovering the hidden diversity of litter-decomposition mechanisms in mushroom-forming fungi.</title>
        <authorList>
            <person name="Floudas D."/>
            <person name="Bentzer J."/>
            <person name="Ahren D."/>
            <person name="Johansson T."/>
            <person name="Persson P."/>
            <person name="Tunlid A."/>
        </authorList>
    </citation>
    <scope>NUCLEOTIDE SEQUENCE [LARGE SCALE GENOMIC DNA]</scope>
    <source>
        <strain evidence="9 10">CBS 175.51</strain>
    </source>
</reference>
<feature type="compositionally biased region" description="Acidic residues" evidence="7">
    <location>
        <begin position="688"/>
        <end position="700"/>
    </location>
</feature>
<dbReference type="EMBL" id="JAACJK010000117">
    <property type="protein sequence ID" value="KAF5329974.1"/>
    <property type="molecule type" value="Genomic_DNA"/>
</dbReference>
<keyword evidence="10" id="KW-1185">Reference proteome</keyword>
<feature type="compositionally biased region" description="Basic and acidic residues" evidence="7">
    <location>
        <begin position="649"/>
        <end position="673"/>
    </location>
</feature>
<evidence type="ECO:0000256" key="7">
    <source>
        <dbReference type="SAM" id="MobiDB-lite"/>
    </source>
</evidence>
<evidence type="ECO:0000256" key="3">
    <source>
        <dbReference type="ARBA" id="ARBA00022801"/>
    </source>
</evidence>
<evidence type="ECO:0000256" key="6">
    <source>
        <dbReference type="PROSITE-ProRule" id="PRU00239"/>
    </source>
</evidence>
<dbReference type="GO" id="GO:0004198">
    <property type="term" value="F:calcium-dependent cysteine-type endopeptidase activity"/>
    <property type="evidence" value="ECO:0007669"/>
    <property type="project" value="InterPro"/>
</dbReference>
<dbReference type="Gene3D" id="3.90.70.10">
    <property type="entry name" value="Cysteine proteinases"/>
    <property type="match status" value="1"/>
</dbReference>
<sequence>MGRRYKRPANKDPKKTEERKGRLIAPKGGGNKGDDDLKAPGERSRSRSRLGRGGKGKKGKKEKKQPSVGLFVTKELNTAIETTKATVERIAKECKAKNKRFRDTEFDLEYDEGRCLHGYGARVGITGKDVQRVTEIFDKPVFFPEGGAANSAAIRQGGLGDCYFLSALATVSGLHGLIDKICVARNEEVGIYGFIFYQDRGWVSVIVDDLLFTNIPQYESLDEDAKGIYHEDKERFDAIARKGGHVLTYAKAGTSDETWVPIIEKAYAKLYGCFAHIDSGGQTREAIEDLTGGVAMNLNSRDILNLDRFWKDELCKVNKDRLFACAFYDLDAPPDAPWGAPDVQGLIGGHAYAVLRAVEVKGKRFVVLRNPWGKGEWTGPWSDGSKEWTPEWLKCLPQLKHTFGNDGQFVMEYKDFLRYFTDIDRVLLFDETWTVASCWLDVPTPPMPAAPAYGTLSFHVNIPKKTKTIFVLSQLNDRAFESIEKGVKVTFEFSVVKVGEYVPLGTGAPDKPFSRSGTLEIELEAGDYVVYVKLDQKREVDPNKDYADWNVGFRSYPDIVDNDSRVISRLLTNKVKTTSITQNWDGIGETDYLVKSLEDVIREDLEEMNASDSDEETDNEDDGDDESSSEKGSDVEGDASKAASDASDESQKEKEGEDAKKVEEGSEEKKEGTGDVIGEISLAVPDGSESDSDSGGDNDPDTTAVEWCDLLEDKGEQAALGLRVYTQTKDPALVTGRIKSADGNWEW</sequence>
<dbReference type="GO" id="GO:0006508">
    <property type="term" value="P:proteolysis"/>
    <property type="evidence" value="ECO:0007669"/>
    <property type="project" value="UniProtKB-KW"/>
</dbReference>
<feature type="compositionally biased region" description="Basic and acidic residues" evidence="7">
    <location>
        <begin position="9"/>
        <end position="21"/>
    </location>
</feature>
<dbReference type="InterPro" id="IPR001300">
    <property type="entry name" value="Peptidase_C2_calpain_cat"/>
</dbReference>
<feature type="compositionally biased region" description="Basic and acidic residues" evidence="7">
    <location>
        <begin position="32"/>
        <end position="45"/>
    </location>
</feature>
<dbReference type="SUPFAM" id="SSF54001">
    <property type="entry name" value="Cysteine proteinases"/>
    <property type="match status" value="1"/>
</dbReference>
<feature type="domain" description="Calpain catalytic" evidence="8">
    <location>
        <begin position="100"/>
        <end position="429"/>
    </location>
</feature>
<dbReference type="OrthoDB" id="424753at2759"/>
<gene>
    <name evidence="9" type="ORF">D9611_010401</name>
</gene>
<evidence type="ECO:0000256" key="4">
    <source>
        <dbReference type="ARBA" id="ARBA00022807"/>
    </source>
</evidence>
<dbReference type="AlphaFoldDB" id="A0A8H5BUT7"/>
<dbReference type="PANTHER" id="PTHR10183">
    <property type="entry name" value="CALPAIN"/>
    <property type="match status" value="1"/>
</dbReference>
<evidence type="ECO:0000313" key="10">
    <source>
        <dbReference type="Proteomes" id="UP000541558"/>
    </source>
</evidence>
<dbReference type="Pfam" id="PF00648">
    <property type="entry name" value="Peptidase_C2"/>
    <property type="match status" value="1"/>
</dbReference>
<comment type="caution">
    <text evidence="9">The sequence shown here is derived from an EMBL/GenBank/DDBJ whole genome shotgun (WGS) entry which is preliminary data.</text>
</comment>
<dbReference type="PANTHER" id="PTHR10183:SF379">
    <property type="entry name" value="CALPAIN-5"/>
    <property type="match status" value="1"/>
</dbReference>
<keyword evidence="3 6" id="KW-0378">Hydrolase</keyword>
<feature type="active site" evidence="5 6">
    <location>
        <position position="370"/>
    </location>
</feature>
<name>A0A8H5BUT7_9AGAR</name>
<comment type="similarity">
    <text evidence="1">Belongs to the peptidase C2 family.</text>
</comment>
<evidence type="ECO:0000256" key="5">
    <source>
        <dbReference type="PIRSR" id="PIRSR622684-1"/>
    </source>
</evidence>
<dbReference type="InterPro" id="IPR038765">
    <property type="entry name" value="Papain-like_cys_pep_sf"/>
</dbReference>
<feature type="region of interest" description="Disordered" evidence="7">
    <location>
        <begin position="1"/>
        <end position="68"/>
    </location>
</feature>
<feature type="compositionally biased region" description="Basic residues" evidence="7">
    <location>
        <begin position="46"/>
        <end position="63"/>
    </location>
</feature>
<feature type="compositionally biased region" description="Acidic residues" evidence="7">
    <location>
        <begin position="607"/>
        <end position="627"/>
    </location>
</feature>
<dbReference type="PRINTS" id="PR00704">
    <property type="entry name" value="CALPAIN"/>
</dbReference>
<feature type="active site" evidence="5 6">
    <location>
        <position position="350"/>
    </location>
</feature>
<feature type="region of interest" description="Disordered" evidence="7">
    <location>
        <begin position="607"/>
        <end position="704"/>
    </location>
</feature>
<dbReference type="CDD" id="cd00044">
    <property type="entry name" value="CysPc"/>
    <property type="match status" value="1"/>
</dbReference>
<evidence type="ECO:0000259" key="8">
    <source>
        <dbReference type="PROSITE" id="PS50203"/>
    </source>
</evidence>
<dbReference type="PROSITE" id="PS50203">
    <property type="entry name" value="CALPAIN_CAT"/>
    <property type="match status" value="1"/>
</dbReference>
<dbReference type="InterPro" id="IPR022684">
    <property type="entry name" value="Calpain_cysteine_protease"/>
</dbReference>
<keyword evidence="4 6" id="KW-0788">Thiol protease</keyword>
<evidence type="ECO:0000256" key="2">
    <source>
        <dbReference type="ARBA" id="ARBA00022670"/>
    </source>
</evidence>
<protein>
    <recommendedName>
        <fullName evidence="8">Calpain catalytic domain-containing protein</fullName>
    </recommendedName>
</protein>
<evidence type="ECO:0000313" key="9">
    <source>
        <dbReference type="EMBL" id="KAF5329974.1"/>
    </source>
</evidence>
<feature type="active site" evidence="5 6">
    <location>
        <position position="162"/>
    </location>
</feature>